<feature type="signal peptide" evidence="1">
    <location>
        <begin position="1"/>
        <end position="21"/>
    </location>
</feature>
<feature type="chain" id="PRO_5012410163" evidence="1">
    <location>
        <begin position="22"/>
        <end position="332"/>
    </location>
</feature>
<keyword evidence="1" id="KW-0732">Signal</keyword>
<proteinExistence type="predicted"/>
<dbReference type="Gene3D" id="3.10.50.40">
    <property type="match status" value="1"/>
</dbReference>
<dbReference type="Proteomes" id="UP000184207">
    <property type="component" value="Unassembled WGS sequence"/>
</dbReference>
<dbReference type="PANTHER" id="PTHR47245:SF2">
    <property type="entry name" value="PEPTIDYL-PROLYL CIS-TRANS ISOMERASE HP_0175-RELATED"/>
    <property type="match status" value="1"/>
</dbReference>
<protein>
    <submittedName>
        <fullName evidence="3">SurA N-terminal domain-containing protein</fullName>
    </submittedName>
</protein>
<feature type="domain" description="PpiC" evidence="2">
    <location>
        <begin position="170"/>
        <end position="290"/>
    </location>
</feature>
<evidence type="ECO:0000256" key="1">
    <source>
        <dbReference type="SAM" id="SignalP"/>
    </source>
</evidence>
<dbReference type="Pfam" id="PF13145">
    <property type="entry name" value="Rotamase_2"/>
    <property type="match status" value="1"/>
</dbReference>
<dbReference type="InterPro" id="IPR027304">
    <property type="entry name" value="Trigger_fact/SurA_dom_sf"/>
</dbReference>
<dbReference type="AlphaFoldDB" id="A0A1M7RUL7"/>
<dbReference type="PANTHER" id="PTHR47245">
    <property type="entry name" value="PEPTIDYLPROLYL ISOMERASE"/>
    <property type="match status" value="1"/>
</dbReference>
<dbReference type="InterPro" id="IPR050245">
    <property type="entry name" value="PrsA_foldase"/>
</dbReference>
<dbReference type="OrthoDB" id="44627at2"/>
<evidence type="ECO:0000313" key="4">
    <source>
        <dbReference type="Proteomes" id="UP000184207"/>
    </source>
</evidence>
<organism evidence="3 4">
    <name type="scientific">Fervidobacterium gondwanense DSM 13020</name>
    <dbReference type="NCBI Taxonomy" id="1121883"/>
    <lineage>
        <taxon>Bacteria</taxon>
        <taxon>Thermotogati</taxon>
        <taxon>Thermotogota</taxon>
        <taxon>Thermotogae</taxon>
        <taxon>Thermotogales</taxon>
        <taxon>Fervidobacteriaceae</taxon>
        <taxon>Fervidobacterium</taxon>
    </lineage>
</organism>
<dbReference type="Pfam" id="PF13624">
    <property type="entry name" value="SurA_N_3"/>
    <property type="match status" value="1"/>
</dbReference>
<dbReference type="GO" id="GO:0003755">
    <property type="term" value="F:peptidyl-prolyl cis-trans isomerase activity"/>
    <property type="evidence" value="ECO:0007669"/>
    <property type="project" value="InterPro"/>
</dbReference>
<keyword evidence="4" id="KW-1185">Reference proteome</keyword>
<dbReference type="STRING" id="1121883.SAMN02745226_00180"/>
<dbReference type="SUPFAM" id="SSF109998">
    <property type="entry name" value="Triger factor/SurA peptide-binding domain-like"/>
    <property type="match status" value="1"/>
</dbReference>
<dbReference type="Gene3D" id="1.10.4030.10">
    <property type="entry name" value="Porin chaperone SurA, peptide-binding domain"/>
    <property type="match status" value="1"/>
</dbReference>
<gene>
    <name evidence="3" type="ORF">SAMN02745226_00180</name>
</gene>
<dbReference type="EMBL" id="FRDJ01000001">
    <property type="protein sequence ID" value="SHN49904.1"/>
    <property type="molecule type" value="Genomic_DNA"/>
</dbReference>
<dbReference type="InterPro" id="IPR000297">
    <property type="entry name" value="PPIase_PpiC"/>
</dbReference>
<dbReference type="RefSeq" id="WP_072757348.1">
    <property type="nucleotide sequence ID" value="NZ_FRDJ01000001.1"/>
</dbReference>
<reference evidence="4" key="1">
    <citation type="submission" date="2016-12" db="EMBL/GenBank/DDBJ databases">
        <authorList>
            <person name="Varghese N."/>
            <person name="Submissions S."/>
        </authorList>
    </citation>
    <scope>NUCLEOTIDE SEQUENCE [LARGE SCALE GENOMIC DNA]</scope>
    <source>
        <strain evidence="4">DSM 13020</strain>
    </source>
</reference>
<name>A0A1M7RUL7_FERGO</name>
<evidence type="ECO:0000313" key="3">
    <source>
        <dbReference type="EMBL" id="SHN49904.1"/>
    </source>
</evidence>
<dbReference type="InterPro" id="IPR046357">
    <property type="entry name" value="PPIase_dom_sf"/>
</dbReference>
<sequence>MKKLLLVVVFTTIVLSSISLAQQDVVAIVNGRNVTMDEWNREANIQKLLMEIQSSNEIFYSVLTTSQEGLVLLERYKLKVLDTLIKKILFIQFAESLKVQPDEKTVKADVENEIKKLLTDLKMTEQQFNDYLMQFGMGTLSDYRQKLYFQRTYALSLANVYALYLKDIAVTDDEIKAYYDKNKDKYTVSTQYDLVVFKTKDKALADSIRQELVKKTAVEEISKKYNITVTVNGMVSQNDTTKLPQALWIYVNSAIKGTALPVQQVSGEYYVIQVRDIKVGGTKSLDQVKEEIKNALLSQKQEQAKQKVLTDFDAFSKKAKIDILYKSSIVKN</sequence>
<accession>A0A1M7RUL7</accession>
<evidence type="ECO:0000259" key="2">
    <source>
        <dbReference type="Pfam" id="PF13145"/>
    </source>
</evidence>